<dbReference type="Proteomes" id="UP000781932">
    <property type="component" value="Unassembled WGS sequence"/>
</dbReference>
<dbReference type="PANTHER" id="PTHR10039:SF17">
    <property type="entry name" value="FUNGAL STAND N-TERMINAL GOODBYE DOMAIN-CONTAINING PROTEIN-RELATED"/>
    <property type="match status" value="1"/>
</dbReference>
<dbReference type="OrthoDB" id="4845674at2759"/>
<accession>A0A9P6LPI1</accession>
<feature type="region of interest" description="Disordered" evidence="2">
    <location>
        <begin position="1"/>
        <end position="56"/>
    </location>
</feature>
<dbReference type="InterPro" id="IPR036770">
    <property type="entry name" value="Ankyrin_rpt-contain_sf"/>
</dbReference>
<reference evidence="5" key="2">
    <citation type="submission" date="2020-11" db="EMBL/GenBank/DDBJ databases">
        <title>Whole genome sequencing of Colletotrichum sp.</title>
        <authorList>
            <person name="Li H."/>
        </authorList>
    </citation>
    <scope>NUCLEOTIDE SEQUENCE</scope>
    <source>
        <strain evidence="5">CkLH20</strain>
    </source>
</reference>
<evidence type="ECO:0000256" key="2">
    <source>
        <dbReference type="SAM" id="MobiDB-lite"/>
    </source>
</evidence>
<sequence>MAGKRFKALLRGTFKRDHDKPSANSSPASSRSSTPVQAAADHGSAQSVTTGQDTQSTTVQQCSQLVSIDQDTQPGTAGQDAPSLSHAPMPEPNDAMPSVIASDHAQDLVTTTPVDVTPEDEAAAAAQSLDDPNSLWKAAYRLLQEREPDLAAAYADHLLPGSTADTLTSSDSVASVVEGLQAEREAKQWKFEVRGRSVKVRGQIEKLAKFLVWTDGVVKTAVSAQPCAALAWSAISIFIPLLTVGTDLNEAMLEGLESVTRVQVFWKMYETSASTETNSKDFVDLVTNLYSMIIEYQARVVCHLSLRQRSRAWVNVIDGTAWEGKAENVNRVDQQCRIYLDQTQKQNAEEKWETQISEILKSREILEHIHAALVTTRQQYEDETEQSILERLFADHEGYKNDFNPTRTKGTCEWFFQDPRFLRWRDSNQSSLLWVSAGPGCGKSVLSRALIDEHWLPTTASTSTVCYFFFKDGYERRTTCAAALSAILHQIFVQDESGELIKKAKAAYKNAGQHFGTAHQPLWDILLDCVGSENIGDVVCLIDALDECETHERTKFVDLLKRFYGDGPRSSILNLRFIVTSRPYDTIEYLFETLSSAVDSRSAYVRFDGSDKSDDINREIDLVIDEKVVEVLLEHDANPSILSGPTGESALDEAVRGGHRAIAKLLLSHKKGIPVRRETYESLMSSGSRKATFLKLLMKNDPDMEITTKMLAKAVSPKREGLNQSFDMLSFLVEKGKSLPVSWNTLETVMSDPQLYNTNLVVLLLDQLEVNDILPSEDLFVSADTNPVCGHDILKALLDRFRDFEPSERVFVHAAGNSGEHGDEILKLLFEHCPEIRITEAVARSAVYSAKLVSDVFITAAERRDIRTTRRILELLFEKSPAATVAESVMWYALDNCSPTIDFFIEKQADFEILKRFIGNILNTRPYSGPNEQSDALELNCSEQLLALLLEEHRDSLLVRELIAAQLAKMAVGNRNQDVDNFDILFAHLYGVRGGPKISVEALREWFGLFTAAEYVPLTYRVLNCMQYYANSERDVEHALSVFFEAPTVRVLATVPDGEARREMTKEDARELIRELQDRDPRRDRLGRKTDYFTESRGLRKLEMFDPRLGSAEALELPNLSHIGERQEQMSAVLKSFHNFLATQSALHTSSQGHF</sequence>
<dbReference type="InterPro" id="IPR027417">
    <property type="entry name" value="P-loop_NTPase"/>
</dbReference>
<keyword evidence="1" id="KW-0677">Repeat</keyword>
<dbReference type="SUPFAM" id="SSF48403">
    <property type="entry name" value="Ankyrin repeat"/>
    <property type="match status" value="1"/>
</dbReference>
<protein>
    <recommendedName>
        <fullName evidence="7">NWD NACHT-NTPase N-terminal domain-containing protein</fullName>
    </recommendedName>
</protein>
<feature type="compositionally biased region" description="Polar residues" evidence="2">
    <location>
        <begin position="44"/>
        <end position="56"/>
    </location>
</feature>
<feature type="compositionally biased region" description="Low complexity" evidence="2">
    <location>
        <begin position="22"/>
        <end position="33"/>
    </location>
</feature>
<keyword evidence="6" id="KW-1185">Reference proteome</keyword>
<gene>
    <name evidence="5" type="ORF">CkaCkLH20_01947</name>
</gene>
<evidence type="ECO:0000256" key="1">
    <source>
        <dbReference type="ARBA" id="ARBA00022737"/>
    </source>
</evidence>
<dbReference type="EMBL" id="JAATWM020000004">
    <property type="protein sequence ID" value="KAF9880905.1"/>
    <property type="molecule type" value="Genomic_DNA"/>
</dbReference>
<reference evidence="5" key="1">
    <citation type="submission" date="2020-03" db="EMBL/GenBank/DDBJ databases">
        <authorList>
            <person name="He L."/>
        </authorList>
    </citation>
    <scope>NUCLEOTIDE SEQUENCE</scope>
    <source>
        <strain evidence="5">CkLH20</strain>
    </source>
</reference>
<evidence type="ECO:0000313" key="5">
    <source>
        <dbReference type="EMBL" id="KAF9880905.1"/>
    </source>
</evidence>
<evidence type="ECO:0000259" key="3">
    <source>
        <dbReference type="Pfam" id="PF17100"/>
    </source>
</evidence>
<dbReference type="Pfam" id="PF17100">
    <property type="entry name" value="NACHT_N"/>
    <property type="match status" value="1"/>
</dbReference>
<evidence type="ECO:0008006" key="7">
    <source>
        <dbReference type="Google" id="ProtNLM"/>
    </source>
</evidence>
<evidence type="ECO:0000259" key="4">
    <source>
        <dbReference type="Pfam" id="PF24883"/>
    </source>
</evidence>
<feature type="domain" description="Nephrocystin 3-like N-terminal" evidence="4">
    <location>
        <begin position="410"/>
        <end position="582"/>
    </location>
</feature>
<dbReference type="GeneID" id="62157740"/>
<feature type="domain" description="NWD NACHT-NTPase N-terminal" evidence="3">
    <location>
        <begin position="134"/>
        <end position="333"/>
    </location>
</feature>
<name>A0A9P6LPI1_9PEZI</name>
<comment type="caution">
    <text evidence="5">The sequence shown here is derived from an EMBL/GenBank/DDBJ whole genome shotgun (WGS) entry which is preliminary data.</text>
</comment>
<dbReference type="Gene3D" id="3.40.50.300">
    <property type="entry name" value="P-loop containing nucleotide triphosphate hydrolases"/>
    <property type="match status" value="1"/>
</dbReference>
<dbReference type="InterPro" id="IPR056884">
    <property type="entry name" value="NPHP3-like_N"/>
</dbReference>
<dbReference type="Pfam" id="PF24883">
    <property type="entry name" value="NPHP3_N"/>
    <property type="match status" value="1"/>
</dbReference>
<organism evidence="5 6">
    <name type="scientific">Colletotrichum karsti</name>
    <dbReference type="NCBI Taxonomy" id="1095194"/>
    <lineage>
        <taxon>Eukaryota</taxon>
        <taxon>Fungi</taxon>
        <taxon>Dikarya</taxon>
        <taxon>Ascomycota</taxon>
        <taxon>Pezizomycotina</taxon>
        <taxon>Sordariomycetes</taxon>
        <taxon>Hypocreomycetidae</taxon>
        <taxon>Glomerellales</taxon>
        <taxon>Glomerellaceae</taxon>
        <taxon>Colletotrichum</taxon>
        <taxon>Colletotrichum boninense species complex</taxon>
    </lineage>
</organism>
<dbReference type="RefSeq" id="XP_038750366.1">
    <property type="nucleotide sequence ID" value="XM_038884666.1"/>
</dbReference>
<dbReference type="AlphaFoldDB" id="A0A9P6LPI1"/>
<proteinExistence type="predicted"/>
<dbReference type="PANTHER" id="PTHR10039">
    <property type="entry name" value="AMELOGENIN"/>
    <property type="match status" value="1"/>
</dbReference>
<dbReference type="InterPro" id="IPR031359">
    <property type="entry name" value="NACHT_N"/>
</dbReference>
<feature type="region of interest" description="Disordered" evidence="2">
    <location>
        <begin position="70"/>
        <end position="98"/>
    </location>
</feature>
<dbReference type="Gene3D" id="1.25.40.20">
    <property type="entry name" value="Ankyrin repeat-containing domain"/>
    <property type="match status" value="1"/>
</dbReference>
<evidence type="ECO:0000313" key="6">
    <source>
        <dbReference type="Proteomes" id="UP000781932"/>
    </source>
</evidence>